<comment type="cofactor">
    <cofactor evidence="9">
        <name>Zn(2+)</name>
        <dbReference type="ChEBI" id="CHEBI:29105"/>
    </cofactor>
    <text evidence="9">Binds 1 zinc ion per subunit.</text>
</comment>
<dbReference type="EC" id="3.4.13.22" evidence="9"/>
<comment type="catalytic activity">
    <reaction evidence="1 9">
        <text>D-alanyl-D-alanine + H2O = 2 D-alanine</text>
        <dbReference type="Rhea" id="RHEA:20661"/>
        <dbReference type="ChEBI" id="CHEBI:15377"/>
        <dbReference type="ChEBI" id="CHEBI:57416"/>
        <dbReference type="ChEBI" id="CHEBI:57822"/>
        <dbReference type="EC" id="3.4.13.22"/>
    </reaction>
</comment>
<keyword evidence="7 9" id="KW-0482">Metalloprotease</keyword>
<feature type="active site" description="Proton donor/acceptor" evidence="9">
    <location>
        <position position="177"/>
    </location>
</feature>
<feature type="site" description="Transition state stabilizer" evidence="9">
    <location>
        <position position="60"/>
    </location>
</feature>
<keyword evidence="8" id="KW-0961">Cell wall biogenesis/degradation</keyword>
<dbReference type="InterPro" id="IPR009045">
    <property type="entry name" value="Zn_M74/Hedgehog-like"/>
</dbReference>
<evidence type="ECO:0000256" key="3">
    <source>
        <dbReference type="ARBA" id="ARBA00022723"/>
    </source>
</evidence>
<dbReference type="CDD" id="cd14843">
    <property type="entry name" value="D-Ala-D-Ala_dipeptidase_like"/>
    <property type="match status" value="1"/>
</dbReference>
<comment type="caution">
    <text evidence="10">The sequence shown here is derived from an EMBL/GenBank/DDBJ whole genome shotgun (WGS) entry which is preliminary data.</text>
</comment>
<keyword evidence="6 9" id="KW-0224">Dipeptidase</keyword>
<evidence type="ECO:0000256" key="4">
    <source>
        <dbReference type="ARBA" id="ARBA00022801"/>
    </source>
</evidence>
<evidence type="ECO:0000256" key="5">
    <source>
        <dbReference type="ARBA" id="ARBA00022833"/>
    </source>
</evidence>
<protein>
    <recommendedName>
        <fullName evidence="9">D-alanyl-D-alanine dipeptidase</fullName>
        <shortName evidence="9">D-Ala-D-Ala dipeptidase</shortName>
        <ecNumber evidence="9">3.4.13.22</ecNumber>
    </recommendedName>
</protein>
<gene>
    <name evidence="10" type="ORF">J2S17_004608</name>
</gene>
<evidence type="ECO:0000256" key="8">
    <source>
        <dbReference type="ARBA" id="ARBA00023316"/>
    </source>
</evidence>
<proteinExistence type="inferred from homology"/>
<organism evidence="10 11">
    <name type="scientific">Cytobacillus purgationiresistens</name>
    <dbReference type="NCBI Taxonomy" id="863449"/>
    <lineage>
        <taxon>Bacteria</taxon>
        <taxon>Bacillati</taxon>
        <taxon>Bacillota</taxon>
        <taxon>Bacilli</taxon>
        <taxon>Bacillales</taxon>
        <taxon>Bacillaceae</taxon>
        <taxon>Cytobacillus</taxon>
    </lineage>
</organism>
<keyword evidence="3 9" id="KW-0479">Metal-binding</keyword>
<comment type="function">
    <text evidence="9">Catalyzes hydrolysis of the D-alanyl-D-alanine dipeptide.</text>
</comment>
<dbReference type="Pfam" id="PF01427">
    <property type="entry name" value="Peptidase_M15"/>
    <property type="match status" value="1"/>
</dbReference>
<evidence type="ECO:0000313" key="11">
    <source>
        <dbReference type="Proteomes" id="UP001238088"/>
    </source>
</evidence>
<keyword evidence="2 9" id="KW-0645">Protease</keyword>
<dbReference type="EMBL" id="JAUSUB010000027">
    <property type="protein sequence ID" value="MDQ0272715.1"/>
    <property type="molecule type" value="Genomic_DNA"/>
</dbReference>
<dbReference type="PANTHER" id="PTHR43126:SF2">
    <property type="entry name" value="D-ALANYL-D-ALANINE DIPEPTIDASE"/>
    <property type="match status" value="1"/>
</dbReference>
<sequence>MLIPVSKSSEKIQAYPYYYHMGLPGAENECYLREEVLEKLLEATQRLPEGISFVILDGWRSYETQSAIYEQTKLELMNKGITGQNLEQELYKYVATPSTDISNPSPHLTGGAIDLTLANQNGWLPMGSEFDEFNERSRTDWFENKVNLSNEEIEFSNSRKLLTTVMLDVGFISNADEWWHFEYGTKYWARENGRQKYYKGILRWKSE</sequence>
<dbReference type="InterPro" id="IPR000755">
    <property type="entry name" value="A_A_dipeptidase"/>
</dbReference>
<keyword evidence="11" id="KW-1185">Reference proteome</keyword>
<dbReference type="SUPFAM" id="SSF55166">
    <property type="entry name" value="Hedgehog/DD-peptidase"/>
    <property type="match status" value="1"/>
</dbReference>
<dbReference type="PANTHER" id="PTHR43126">
    <property type="entry name" value="D-ALANYL-D-ALANINE DIPEPTIDASE"/>
    <property type="match status" value="1"/>
</dbReference>
<evidence type="ECO:0000256" key="9">
    <source>
        <dbReference type="HAMAP-Rule" id="MF_01924"/>
    </source>
</evidence>
<comment type="similarity">
    <text evidence="9">Belongs to the peptidase M15D family.</text>
</comment>
<evidence type="ECO:0000256" key="7">
    <source>
        <dbReference type="ARBA" id="ARBA00023049"/>
    </source>
</evidence>
<name>A0ABU0ANV7_9BACI</name>
<evidence type="ECO:0000256" key="2">
    <source>
        <dbReference type="ARBA" id="ARBA00022670"/>
    </source>
</evidence>
<feature type="binding site" evidence="9">
    <location>
        <position position="107"/>
    </location>
    <ligand>
        <name>Zn(2+)</name>
        <dbReference type="ChEBI" id="CHEBI:29105"/>
        <note>catalytic</note>
    </ligand>
</feature>
<dbReference type="Proteomes" id="UP001238088">
    <property type="component" value="Unassembled WGS sequence"/>
</dbReference>
<evidence type="ECO:0000256" key="1">
    <source>
        <dbReference type="ARBA" id="ARBA00001362"/>
    </source>
</evidence>
<reference evidence="10 11" key="1">
    <citation type="submission" date="2023-07" db="EMBL/GenBank/DDBJ databases">
        <title>Genomic Encyclopedia of Type Strains, Phase IV (KMG-IV): sequencing the most valuable type-strain genomes for metagenomic binning, comparative biology and taxonomic classification.</title>
        <authorList>
            <person name="Goeker M."/>
        </authorList>
    </citation>
    <scope>NUCLEOTIDE SEQUENCE [LARGE SCALE GENOMIC DNA]</scope>
    <source>
        <strain evidence="10 11">DSM 23494</strain>
    </source>
</reference>
<evidence type="ECO:0000313" key="10">
    <source>
        <dbReference type="EMBL" id="MDQ0272715.1"/>
    </source>
</evidence>
<keyword evidence="5 9" id="KW-0862">Zinc</keyword>
<dbReference type="HAMAP" id="MF_01924">
    <property type="entry name" value="A_A_dipeptidase"/>
    <property type="match status" value="1"/>
</dbReference>
<accession>A0ABU0ANV7</accession>
<dbReference type="GO" id="GO:0160237">
    <property type="term" value="F:D-Ala-D-Ala dipeptidase activity"/>
    <property type="evidence" value="ECO:0007669"/>
    <property type="project" value="UniProtKB-EC"/>
</dbReference>
<dbReference type="Gene3D" id="3.30.1380.10">
    <property type="match status" value="1"/>
</dbReference>
<feature type="binding site" evidence="9">
    <location>
        <position position="114"/>
    </location>
    <ligand>
        <name>Zn(2+)</name>
        <dbReference type="ChEBI" id="CHEBI:29105"/>
        <note>catalytic</note>
    </ligand>
</feature>
<evidence type="ECO:0000256" key="6">
    <source>
        <dbReference type="ARBA" id="ARBA00022997"/>
    </source>
</evidence>
<feature type="binding site" evidence="9">
    <location>
        <position position="180"/>
    </location>
    <ligand>
        <name>Zn(2+)</name>
        <dbReference type="ChEBI" id="CHEBI:29105"/>
        <note>catalytic</note>
    </ligand>
</feature>
<dbReference type="RefSeq" id="WP_307478153.1">
    <property type="nucleotide sequence ID" value="NZ_JAUSUB010000027.1"/>
</dbReference>
<keyword evidence="4 9" id="KW-0378">Hydrolase</keyword>